<dbReference type="Gene3D" id="2.40.50.90">
    <property type="match status" value="1"/>
</dbReference>
<feature type="signal peptide" evidence="1">
    <location>
        <begin position="1"/>
        <end position="21"/>
    </location>
</feature>
<dbReference type="RefSeq" id="WP_058356315.1">
    <property type="nucleotide sequence ID" value="NZ_CABKVG010000009.1"/>
</dbReference>
<dbReference type="PANTHER" id="PTHR12302">
    <property type="entry name" value="EBNA2 BINDING PROTEIN P100"/>
    <property type="match status" value="1"/>
</dbReference>
<accession>A0ABY4DXJ9</accession>
<dbReference type="SUPFAM" id="SSF50199">
    <property type="entry name" value="Staphylococcal nuclease"/>
    <property type="match status" value="1"/>
</dbReference>
<dbReference type="InterPro" id="IPR035437">
    <property type="entry name" value="SNase_OB-fold_sf"/>
</dbReference>
<name>A0ABY4DXJ9_9NEIS</name>
<dbReference type="SMART" id="SM00318">
    <property type="entry name" value="SNc"/>
    <property type="match status" value="1"/>
</dbReference>
<dbReference type="PROSITE" id="PS50830">
    <property type="entry name" value="TNASE_3"/>
    <property type="match status" value="1"/>
</dbReference>
<keyword evidence="4" id="KW-1185">Reference proteome</keyword>
<proteinExistence type="predicted"/>
<sequence length="194" mass="21909">MNTLFLSTLITGLLLTQAACGQTQTAATAASSCANKPDDISAYAKHNLKQYQGKVLRISDGDTLQVRDQNGQKQRVRLAYIDAPETEQAGGRDSQRQLQRLLDNQTVTVQVVDIDNYKRQVAIVWQQGRDINATQIATGMAWQYASIAKRQQTSQGYQYYHCLEASARNSKQGLWRNSKAQAPWEYRQQRRQAQ</sequence>
<dbReference type="EMBL" id="CP091511">
    <property type="protein sequence ID" value="UOO88254.1"/>
    <property type="molecule type" value="Genomic_DNA"/>
</dbReference>
<evidence type="ECO:0000313" key="3">
    <source>
        <dbReference type="EMBL" id="UOO88254.1"/>
    </source>
</evidence>
<feature type="domain" description="TNase-like" evidence="2">
    <location>
        <begin position="49"/>
        <end position="177"/>
    </location>
</feature>
<feature type="chain" id="PRO_5047350733" evidence="1">
    <location>
        <begin position="22"/>
        <end position="194"/>
    </location>
</feature>
<reference evidence="3 4" key="1">
    <citation type="journal article" date="2022" name="Res Sq">
        <title>Evolution of multicellular longitudinally dividing oral cavity symbionts (Neisseriaceae).</title>
        <authorList>
            <person name="Nyongesa S."/>
            <person name="Weber P."/>
            <person name="Bernet E."/>
            <person name="Pullido F."/>
            <person name="Nieckarz M."/>
            <person name="Delaby M."/>
            <person name="Nieves C."/>
            <person name="Viehboeck T."/>
            <person name="Krause N."/>
            <person name="Rivera-Millot A."/>
            <person name="Nakamura A."/>
            <person name="Vischer N."/>
            <person name="VanNieuwenhze M."/>
            <person name="Brun Y."/>
            <person name="Cava F."/>
            <person name="Bulgheresi S."/>
            <person name="Veyrier F."/>
        </authorList>
    </citation>
    <scope>NUCLEOTIDE SEQUENCE [LARGE SCALE GENOMIC DNA]</scope>
    <source>
        <strain evidence="3 4">SN4</strain>
    </source>
</reference>
<dbReference type="Pfam" id="PF00565">
    <property type="entry name" value="SNase"/>
    <property type="match status" value="1"/>
</dbReference>
<dbReference type="PANTHER" id="PTHR12302:SF26">
    <property type="entry name" value="BLR1266 PROTEIN"/>
    <property type="match status" value="1"/>
</dbReference>
<dbReference type="Proteomes" id="UP000832011">
    <property type="component" value="Chromosome"/>
</dbReference>
<protein>
    <submittedName>
        <fullName evidence="3">Thermonuclease family protein</fullName>
    </submittedName>
</protein>
<organism evidence="3 4">
    <name type="scientific">Vitreoscilla massiliensis</name>
    <dbReference type="NCBI Taxonomy" id="1689272"/>
    <lineage>
        <taxon>Bacteria</taxon>
        <taxon>Pseudomonadati</taxon>
        <taxon>Pseudomonadota</taxon>
        <taxon>Betaproteobacteria</taxon>
        <taxon>Neisseriales</taxon>
        <taxon>Neisseriaceae</taxon>
        <taxon>Vitreoscilla</taxon>
    </lineage>
</organism>
<evidence type="ECO:0000259" key="2">
    <source>
        <dbReference type="PROSITE" id="PS50830"/>
    </source>
</evidence>
<dbReference type="PROSITE" id="PS01123">
    <property type="entry name" value="TNASE_1"/>
    <property type="match status" value="1"/>
</dbReference>
<dbReference type="InterPro" id="IPR002071">
    <property type="entry name" value="Thermonucl_AS"/>
</dbReference>
<evidence type="ECO:0000256" key="1">
    <source>
        <dbReference type="SAM" id="SignalP"/>
    </source>
</evidence>
<gene>
    <name evidence="3" type="ORF">LVJ82_12250</name>
</gene>
<keyword evidence="1" id="KW-0732">Signal</keyword>
<evidence type="ECO:0000313" key="4">
    <source>
        <dbReference type="Proteomes" id="UP000832011"/>
    </source>
</evidence>
<dbReference type="InterPro" id="IPR016071">
    <property type="entry name" value="Staphylococal_nuclease_OB-fold"/>
</dbReference>